<evidence type="ECO:0000313" key="2">
    <source>
        <dbReference type="EMBL" id="KAK7196943.1"/>
    </source>
</evidence>
<dbReference type="Proteomes" id="UP001430356">
    <property type="component" value="Unassembled WGS sequence"/>
</dbReference>
<feature type="region of interest" description="Disordered" evidence="1">
    <location>
        <begin position="200"/>
        <end position="266"/>
    </location>
</feature>
<name>A0AAW0ESB9_9TRYP</name>
<feature type="region of interest" description="Disordered" evidence="1">
    <location>
        <begin position="34"/>
        <end position="140"/>
    </location>
</feature>
<keyword evidence="3" id="KW-1185">Reference proteome</keyword>
<evidence type="ECO:0000256" key="1">
    <source>
        <dbReference type="SAM" id="MobiDB-lite"/>
    </source>
</evidence>
<sequence length="399" mass="41159">MSIWQISCVDGDDDNRGHSQNAFDWQQMLNNLDLESDSESTNENAIAAAPRSRPTSTTGPARRRASAVGTGAPAKLELLRTSPFDGNTAALPDDGYSSEDEHDSPAEQAAWDSSSTAVVSSPTTTIATKPGGSGSAASTYHGGSDANVPCFFVNGVRHSIEASRKTPDWTVGPSPSAKRVSMELPPWATAHVDPSVKQSNTVVASNDSGVPSAWVCSPKPTSQAPRSQNPPPYATPTTPSSGYLSPFLGATQGPLPPPHGTAANARNAAAAAPHFQTPAVPAAQQASTPFLLGNNHTTAPATFADCPILGFVFMDGEGRLRLASQGHTPPTSAAPAPAAPSAPLSMPPMPHCTPSSAPTQAWRPAAAPATSPPTKPSSAPVGNTKAWVFRDGRWIALSV</sequence>
<feature type="compositionally biased region" description="Pro residues" evidence="1">
    <location>
        <begin position="337"/>
        <end position="351"/>
    </location>
</feature>
<protein>
    <submittedName>
        <fullName evidence="2">Uncharacterized protein</fullName>
    </submittedName>
</protein>
<dbReference type="AlphaFoldDB" id="A0AAW0ESB9"/>
<reference evidence="2 3" key="1">
    <citation type="journal article" date="2021" name="MBio">
        <title>A New Model Trypanosomatid, Novymonas esmeraldas: Genomic Perception of Its 'Candidatus Pandoraea novymonadis' Endosymbiont.</title>
        <authorList>
            <person name="Zakharova A."/>
            <person name="Saura A."/>
            <person name="Butenko A."/>
            <person name="Podesvova L."/>
            <person name="Warmusova S."/>
            <person name="Kostygov A.Y."/>
            <person name="Nenarokova A."/>
            <person name="Lukes J."/>
            <person name="Opperdoes F.R."/>
            <person name="Yurchenko V."/>
        </authorList>
    </citation>
    <scope>NUCLEOTIDE SEQUENCE [LARGE SCALE GENOMIC DNA]</scope>
    <source>
        <strain evidence="2 3">E262AT.01</strain>
    </source>
</reference>
<gene>
    <name evidence="2" type="ORF">NESM_000637000</name>
</gene>
<dbReference type="EMBL" id="JAECZO010000090">
    <property type="protein sequence ID" value="KAK7196943.1"/>
    <property type="molecule type" value="Genomic_DNA"/>
</dbReference>
<organism evidence="2 3">
    <name type="scientific">Novymonas esmeraldas</name>
    <dbReference type="NCBI Taxonomy" id="1808958"/>
    <lineage>
        <taxon>Eukaryota</taxon>
        <taxon>Discoba</taxon>
        <taxon>Euglenozoa</taxon>
        <taxon>Kinetoplastea</taxon>
        <taxon>Metakinetoplastina</taxon>
        <taxon>Trypanosomatida</taxon>
        <taxon>Trypanosomatidae</taxon>
        <taxon>Novymonas</taxon>
    </lineage>
</organism>
<feature type="region of interest" description="Disordered" evidence="1">
    <location>
        <begin position="322"/>
        <end position="384"/>
    </location>
</feature>
<feature type="compositionally biased region" description="Low complexity" evidence="1">
    <location>
        <begin position="113"/>
        <end position="128"/>
    </location>
</feature>
<evidence type="ECO:0000313" key="3">
    <source>
        <dbReference type="Proteomes" id="UP001430356"/>
    </source>
</evidence>
<feature type="compositionally biased region" description="Polar residues" evidence="1">
    <location>
        <begin position="200"/>
        <end position="209"/>
    </location>
</feature>
<accession>A0AAW0ESB9</accession>
<proteinExistence type="predicted"/>
<comment type="caution">
    <text evidence="2">The sequence shown here is derived from an EMBL/GenBank/DDBJ whole genome shotgun (WGS) entry which is preliminary data.</text>
</comment>
<feature type="compositionally biased region" description="Low complexity" evidence="1">
    <location>
        <begin position="356"/>
        <end position="369"/>
    </location>
</feature>